<organism evidence="13 14">
    <name type="scientific">Faecalicoccus acidiformans</name>
    <dbReference type="NCBI Taxonomy" id="915173"/>
    <lineage>
        <taxon>Bacteria</taxon>
        <taxon>Bacillati</taxon>
        <taxon>Bacillota</taxon>
        <taxon>Erysipelotrichia</taxon>
        <taxon>Erysipelotrichales</taxon>
        <taxon>Erysipelotrichaceae</taxon>
        <taxon>Faecalicoccus</taxon>
    </lineage>
</organism>
<dbReference type="GO" id="GO:0004360">
    <property type="term" value="F:glutamine-fructose-6-phosphate transaminase (isomerizing) activity"/>
    <property type="evidence" value="ECO:0007669"/>
    <property type="project" value="UniProtKB-UniRule"/>
</dbReference>
<keyword evidence="6 10" id="KW-0032">Aminotransferase</keyword>
<dbReference type="GO" id="GO:0006002">
    <property type="term" value="P:fructose 6-phosphate metabolic process"/>
    <property type="evidence" value="ECO:0007669"/>
    <property type="project" value="TreeGrafter"/>
</dbReference>
<evidence type="ECO:0000256" key="4">
    <source>
        <dbReference type="ARBA" id="ARBA00016090"/>
    </source>
</evidence>
<dbReference type="CDD" id="cd05009">
    <property type="entry name" value="SIS_GlmS_GlmD_2"/>
    <property type="match status" value="1"/>
</dbReference>
<evidence type="ECO:0000256" key="2">
    <source>
        <dbReference type="ARBA" id="ARBA00004496"/>
    </source>
</evidence>
<evidence type="ECO:0000313" key="14">
    <source>
        <dbReference type="Proteomes" id="UP000521313"/>
    </source>
</evidence>
<dbReference type="InterPro" id="IPR047084">
    <property type="entry name" value="GFAT_N"/>
</dbReference>
<feature type="domain" description="Glutamine amidotransferase type-2" evidence="11">
    <location>
        <begin position="2"/>
        <end position="217"/>
    </location>
</feature>
<evidence type="ECO:0000256" key="7">
    <source>
        <dbReference type="ARBA" id="ARBA00022679"/>
    </source>
</evidence>
<evidence type="ECO:0000256" key="8">
    <source>
        <dbReference type="ARBA" id="ARBA00022737"/>
    </source>
</evidence>
<dbReference type="GO" id="GO:0006047">
    <property type="term" value="P:UDP-N-acetylglucosamine metabolic process"/>
    <property type="evidence" value="ECO:0007669"/>
    <property type="project" value="TreeGrafter"/>
</dbReference>
<dbReference type="AlphaFoldDB" id="A0A7W8FW89"/>
<keyword evidence="9" id="KW-0315">Glutamine amidotransferase</keyword>
<dbReference type="CDD" id="cd05008">
    <property type="entry name" value="SIS_GlmS_GlmD_1"/>
    <property type="match status" value="1"/>
</dbReference>
<sequence>MCGITGFTGKEEALPFLMQGLEKLEYRGYDSAGVTLVDKNGLYTIKTKGRLKDLENLLTNQEHSQTTGIGHTRWATHGVPSNLNSHPHTNADNTISIVHNGIIENYQAIKEELLRQGYPFVSQTDSEVIVHLIDYYNQGDLVQALQKAVRYLEGSFALCVVSTQCPDQIIVAKKESPMILGKSDQGTFCASDIPAVLAYTKDILSLEDGQIAILKPEDIQVLDFQGEVQAQNWSHVPYDLQAAQKGGYDTFMEKEIHEQPYVIKETLRGRLGISNVVLPELDQAKIDWKTIERVYFIACGTAYNASMYAQDLFRTWMPKMPSFALAASEFRYGDYYVDENTICIFVSQSGETADTLAALNLAKEQRAHTISVVNVLDSSLARKSEVTLYTCAGPEIAVASTKAYTTQLVLLVCLVLGLVQHWKETIPQIQEIVKDLDRMPEIIETILKEDSTLQEYAKLLKDKHDAYFIGRRLDYYSVAEGALKLKEISYVHADAYMAGELKHGPIALIEPGTVVVALATQEEVAAKTISNIEETMARGATVILITFQNQDTSKFDRVIRIPAIHPLLTAIPAAVLLQMFAYHAACIKGCDVDKPRNLAKSVTVE</sequence>
<dbReference type="InterPro" id="IPR035466">
    <property type="entry name" value="GlmS/AgaS_SIS"/>
</dbReference>
<evidence type="ECO:0000256" key="6">
    <source>
        <dbReference type="ARBA" id="ARBA00022576"/>
    </source>
</evidence>
<evidence type="ECO:0000313" key="13">
    <source>
        <dbReference type="EMBL" id="MBB5184389.1"/>
    </source>
</evidence>
<feature type="domain" description="SIS" evidence="12">
    <location>
        <begin position="277"/>
        <end position="424"/>
    </location>
</feature>
<dbReference type="InterPro" id="IPR001347">
    <property type="entry name" value="SIS_dom"/>
</dbReference>
<dbReference type="SUPFAM" id="SSF56235">
    <property type="entry name" value="N-terminal nucleophile aminohydrolases (Ntn hydrolases)"/>
    <property type="match status" value="1"/>
</dbReference>
<evidence type="ECO:0000256" key="9">
    <source>
        <dbReference type="ARBA" id="ARBA00022962"/>
    </source>
</evidence>
<accession>A0A7W8FW89</accession>
<reference evidence="13 14" key="1">
    <citation type="submission" date="2020-08" db="EMBL/GenBank/DDBJ databases">
        <title>Genomic Encyclopedia of Type Strains, Phase IV (KMG-IV): sequencing the most valuable type-strain genomes for metagenomic binning, comparative biology and taxonomic classification.</title>
        <authorList>
            <person name="Goeker M."/>
        </authorList>
    </citation>
    <scope>NUCLEOTIDE SEQUENCE [LARGE SCALE GENOMIC DNA]</scope>
    <source>
        <strain evidence="13 14">DSM 26963</strain>
    </source>
</reference>
<dbReference type="EMBL" id="JACHHD010000003">
    <property type="protein sequence ID" value="MBB5184389.1"/>
    <property type="molecule type" value="Genomic_DNA"/>
</dbReference>
<dbReference type="Gene3D" id="3.40.50.10490">
    <property type="entry name" value="Glucose-6-phosphate isomerase like protein, domain 1"/>
    <property type="match status" value="2"/>
</dbReference>
<keyword evidence="5 10" id="KW-0963">Cytoplasm</keyword>
<evidence type="ECO:0000256" key="1">
    <source>
        <dbReference type="ARBA" id="ARBA00001031"/>
    </source>
</evidence>
<dbReference type="InterPro" id="IPR005855">
    <property type="entry name" value="GFAT"/>
</dbReference>
<dbReference type="GO" id="GO:0005975">
    <property type="term" value="P:carbohydrate metabolic process"/>
    <property type="evidence" value="ECO:0007669"/>
    <property type="project" value="UniProtKB-UniRule"/>
</dbReference>
<dbReference type="GO" id="GO:0006487">
    <property type="term" value="P:protein N-linked glycosylation"/>
    <property type="evidence" value="ECO:0007669"/>
    <property type="project" value="TreeGrafter"/>
</dbReference>
<dbReference type="InterPro" id="IPR035490">
    <property type="entry name" value="GlmS/FrlB_SIS"/>
</dbReference>
<comment type="subcellular location">
    <subcellularLocation>
        <location evidence="2 10">Cytoplasm</location>
    </subcellularLocation>
</comment>
<dbReference type="GO" id="GO:0097367">
    <property type="term" value="F:carbohydrate derivative binding"/>
    <property type="evidence" value="ECO:0007669"/>
    <property type="project" value="InterPro"/>
</dbReference>
<dbReference type="PROSITE" id="PS51278">
    <property type="entry name" value="GATASE_TYPE_2"/>
    <property type="match status" value="1"/>
</dbReference>
<dbReference type="Pfam" id="PF13522">
    <property type="entry name" value="GATase_6"/>
    <property type="match status" value="1"/>
</dbReference>
<evidence type="ECO:0000256" key="5">
    <source>
        <dbReference type="ARBA" id="ARBA00022490"/>
    </source>
</evidence>
<evidence type="ECO:0000259" key="12">
    <source>
        <dbReference type="PROSITE" id="PS51464"/>
    </source>
</evidence>
<dbReference type="SUPFAM" id="SSF53697">
    <property type="entry name" value="SIS domain"/>
    <property type="match status" value="1"/>
</dbReference>
<keyword evidence="7 10" id="KW-0808">Transferase</keyword>
<evidence type="ECO:0000256" key="3">
    <source>
        <dbReference type="ARBA" id="ARBA00012916"/>
    </source>
</evidence>
<dbReference type="GO" id="GO:0005829">
    <property type="term" value="C:cytosol"/>
    <property type="evidence" value="ECO:0007669"/>
    <property type="project" value="TreeGrafter"/>
</dbReference>
<gene>
    <name evidence="10" type="primary">glmS</name>
    <name evidence="13" type="ORF">HNQ43_000427</name>
</gene>
<dbReference type="FunFam" id="3.60.20.10:FF:000006">
    <property type="entry name" value="Glutamine--fructose-6-phosphate aminotransferase [isomerizing]"/>
    <property type="match status" value="1"/>
</dbReference>
<feature type="domain" description="SIS" evidence="12">
    <location>
        <begin position="456"/>
        <end position="595"/>
    </location>
</feature>
<name>A0A7W8FW89_9FIRM</name>
<dbReference type="InterPro" id="IPR029055">
    <property type="entry name" value="Ntn_hydrolases_N"/>
</dbReference>
<dbReference type="PROSITE" id="PS51464">
    <property type="entry name" value="SIS"/>
    <property type="match status" value="2"/>
</dbReference>
<feature type="active site" description="Nucleophile; for GATase activity" evidence="10">
    <location>
        <position position="2"/>
    </location>
</feature>
<comment type="caution">
    <text evidence="13">The sequence shown here is derived from an EMBL/GenBank/DDBJ whole genome shotgun (WGS) entry which is preliminary data.</text>
</comment>
<comment type="catalytic activity">
    <reaction evidence="1 10">
        <text>D-fructose 6-phosphate + L-glutamine = D-glucosamine 6-phosphate + L-glutamate</text>
        <dbReference type="Rhea" id="RHEA:13237"/>
        <dbReference type="ChEBI" id="CHEBI:29985"/>
        <dbReference type="ChEBI" id="CHEBI:58359"/>
        <dbReference type="ChEBI" id="CHEBI:58725"/>
        <dbReference type="ChEBI" id="CHEBI:61527"/>
        <dbReference type="EC" id="2.6.1.16"/>
    </reaction>
</comment>
<dbReference type="NCBIfam" id="NF001484">
    <property type="entry name" value="PRK00331.1"/>
    <property type="match status" value="1"/>
</dbReference>
<dbReference type="InterPro" id="IPR046348">
    <property type="entry name" value="SIS_dom_sf"/>
</dbReference>
<keyword evidence="8" id="KW-0677">Repeat</keyword>
<dbReference type="PANTHER" id="PTHR10937:SF0">
    <property type="entry name" value="GLUTAMINE--FRUCTOSE-6-PHOSPHATE TRANSAMINASE (ISOMERIZING)"/>
    <property type="match status" value="1"/>
</dbReference>
<comment type="function">
    <text evidence="10">Catalyzes the first step in hexosamine metabolism, converting fructose-6P into glucosamine-6P using glutamine as a nitrogen source.</text>
</comment>
<dbReference type="CDD" id="cd00714">
    <property type="entry name" value="GFAT"/>
    <property type="match status" value="1"/>
</dbReference>
<protein>
    <recommendedName>
        <fullName evidence="4 10">Glutamine--fructose-6-phosphate aminotransferase [isomerizing]</fullName>
        <ecNumber evidence="3 10">2.6.1.16</ecNumber>
    </recommendedName>
    <alternativeName>
        <fullName evidence="10">D-fructose-6-phosphate amidotransferase</fullName>
    </alternativeName>
    <alternativeName>
        <fullName evidence="10">GFAT</fullName>
    </alternativeName>
    <alternativeName>
        <fullName evidence="10">Glucosamine-6-phosphate synthase</fullName>
    </alternativeName>
    <alternativeName>
        <fullName evidence="10">Hexosephosphate aminotransferase</fullName>
    </alternativeName>
    <alternativeName>
        <fullName evidence="10">L-glutamine--D-fructose-6-phosphate amidotransferase</fullName>
    </alternativeName>
</protein>
<dbReference type="InterPro" id="IPR017932">
    <property type="entry name" value="GATase_2_dom"/>
</dbReference>
<evidence type="ECO:0000259" key="11">
    <source>
        <dbReference type="PROSITE" id="PS51278"/>
    </source>
</evidence>
<dbReference type="Pfam" id="PF01380">
    <property type="entry name" value="SIS"/>
    <property type="match status" value="2"/>
</dbReference>
<dbReference type="HAMAP" id="MF_00164">
    <property type="entry name" value="GlmS"/>
    <property type="match status" value="1"/>
</dbReference>
<dbReference type="Proteomes" id="UP000521313">
    <property type="component" value="Unassembled WGS sequence"/>
</dbReference>
<dbReference type="EC" id="2.6.1.16" evidence="3 10"/>
<dbReference type="RefSeq" id="WP_183374318.1">
    <property type="nucleotide sequence ID" value="NZ_JACHHD010000003.1"/>
</dbReference>
<evidence type="ECO:0000256" key="10">
    <source>
        <dbReference type="HAMAP-Rule" id="MF_00164"/>
    </source>
</evidence>
<dbReference type="NCBIfam" id="TIGR01135">
    <property type="entry name" value="glmS"/>
    <property type="match status" value="1"/>
</dbReference>
<comment type="subunit">
    <text evidence="10">Homodimer.</text>
</comment>
<dbReference type="Gene3D" id="3.60.20.10">
    <property type="entry name" value="Glutamine Phosphoribosylpyrophosphate, subunit 1, domain 1"/>
    <property type="match status" value="1"/>
</dbReference>
<dbReference type="FunFam" id="3.40.50.10490:FF:000001">
    <property type="entry name" value="Glutamine--fructose-6-phosphate aminotransferase [isomerizing]"/>
    <property type="match status" value="1"/>
</dbReference>
<proteinExistence type="inferred from homology"/>
<dbReference type="PANTHER" id="PTHR10937">
    <property type="entry name" value="GLUCOSAMINE--FRUCTOSE-6-PHOSPHATE AMINOTRANSFERASE, ISOMERIZING"/>
    <property type="match status" value="1"/>
</dbReference>
<feature type="initiator methionine" description="Removed" evidence="10">
    <location>
        <position position="1"/>
    </location>
</feature>
<feature type="active site" description="For Fru-6P isomerization activity" evidence="10">
    <location>
        <position position="600"/>
    </location>
</feature>